<evidence type="ECO:0000256" key="4">
    <source>
        <dbReference type="ARBA" id="ARBA00022692"/>
    </source>
</evidence>
<dbReference type="PROSITE" id="PS50283">
    <property type="entry name" value="NA_SOLUT_SYMP_3"/>
    <property type="match status" value="1"/>
</dbReference>
<dbReference type="InterPro" id="IPR038377">
    <property type="entry name" value="Na/Glc_symporter_sf"/>
</dbReference>
<accession>X1LKD5</accession>
<comment type="similarity">
    <text evidence="2">Belongs to the sodium:solute symporter (SSF) (TC 2.A.21) family.</text>
</comment>
<feature type="transmembrane region" description="Helical" evidence="7">
    <location>
        <begin position="22"/>
        <end position="47"/>
    </location>
</feature>
<dbReference type="Gene3D" id="1.20.1730.10">
    <property type="entry name" value="Sodium/glucose cotransporter"/>
    <property type="match status" value="1"/>
</dbReference>
<organism evidence="8">
    <name type="scientific">marine sediment metagenome</name>
    <dbReference type="NCBI Taxonomy" id="412755"/>
    <lineage>
        <taxon>unclassified sequences</taxon>
        <taxon>metagenomes</taxon>
        <taxon>ecological metagenomes</taxon>
    </lineage>
</organism>
<feature type="transmembrane region" description="Helical" evidence="7">
    <location>
        <begin position="166"/>
        <end position="189"/>
    </location>
</feature>
<feature type="transmembrane region" description="Helical" evidence="7">
    <location>
        <begin position="125"/>
        <end position="145"/>
    </location>
</feature>
<keyword evidence="5 7" id="KW-1133">Transmembrane helix</keyword>
<keyword evidence="4 7" id="KW-0812">Transmembrane</keyword>
<dbReference type="InterPro" id="IPR001734">
    <property type="entry name" value="Na/solute_symporter"/>
</dbReference>
<dbReference type="EMBL" id="BARV01002652">
    <property type="protein sequence ID" value="GAH94578.1"/>
    <property type="molecule type" value="Genomic_DNA"/>
</dbReference>
<keyword evidence="3" id="KW-0813">Transport</keyword>
<evidence type="ECO:0000256" key="6">
    <source>
        <dbReference type="ARBA" id="ARBA00023136"/>
    </source>
</evidence>
<feature type="transmembrane region" description="Helical" evidence="7">
    <location>
        <begin position="86"/>
        <end position="105"/>
    </location>
</feature>
<dbReference type="InterPro" id="IPR050277">
    <property type="entry name" value="Sodium:Solute_Symporter"/>
</dbReference>
<dbReference type="GO" id="GO:0005886">
    <property type="term" value="C:plasma membrane"/>
    <property type="evidence" value="ECO:0007669"/>
    <property type="project" value="TreeGrafter"/>
</dbReference>
<dbReference type="PANTHER" id="PTHR48086">
    <property type="entry name" value="SODIUM/PROLINE SYMPORTER-RELATED"/>
    <property type="match status" value="1"/>
</dbReference>
<dbReference type="PANTHER" id="PTHR48086:SF7">
    <property type="entry name" value="SODIUM-SOLUTE SYMPORTER-RELATED"/>
    <property type="match status" value="1"/>
</dbReference>
<feature type="non-terminal residue" evidence="8">
    <location>
        <position position="1"/>
    </location>
</feature>
<evidence type="ECO:0000313" key="8">
    <source>
        <dbReference type="EMBL" id="GAH94578.1"/>
    </source>
</evidence>
<dbReference type="Pfam" id="PF00474">
    <property type="entry name" value="SSF"/>
    <property type="match status" value="1"/>
</dbReference>
<protein>
    <submittedName>
        <fullName evidence="8">Uncharacterized protein</fullName>
    </submittedName>
</protein>
<proteinExistence type="inferred from homology"/>
<evidence type="ECO:0000256" key="3">
    <source>
        <dbReference type="ARBA" id="ARBA00022448"/>
    </source>
</evidence>
<dbReference type="GO" id="GO:0022857">
    <property type="term" value="F:transmembrane transporter activity"/>
    <property type="evidence" value="ECO:0007669"/>
    <property type="project" value="InterPro"/>
</dbReference>
<evidence type="ECO:0000256" key="2">
    <source>
        <dbReference type="ARBA" id="ARBA00006434"/>
    </source>
</evidence>
<feature type="transmembrane region" description="Helical" evidence="7">
    <location>
        <begin position="59"/>
        <end position="79"/>
    </location>
</feature>
<sequence length="223" mass="22996">NFPNVISAGDIMEQGYGKLGKVVTGFFSVFLCAGIVGAQVGAMGYIFNVFLGIKPVWGILIGCGIVIAYSTIGGMRAVVLTDIIQFCVLAIGIPAALVFGIIKTGGFSAIRAAAPAGHFSIPGEALTIGAFLSLFLTFLLGETLVPPYVQRLFIGKNAAHTARGTMLSGIFSIPFFAITGAIGLVALALDPKLDPNLAMPYVISTVLPAGVRGIVNPASYGIS</sequence>
<evidence type="ECO:0000256" key="1">
    <source>
        <dbReference type="ARBA" id="ARBA00004141"/>
    </source>
</evidence>
<evidence type="ECO:0000256" key="5">
    <source>
        <dbReference type="ARBA" id="ARBA00022989"/>
    </source>
</evidence>
<evidence type="ECO:0000256" key="7">
    <source>
        <dbReference type="SAM" id="Phobius"/>
    </source>
</evidence>
<dbReference type="AlphaFoldDB" id="X1LKD5"/>
<name>X1LKD5_9ZZZZ</name>
<comment type="subcellular location">
    <subcellularLocation>
        <location evidence="1">Membrane</location>
        <topology evidence="1">Multi-pass membrane protein</topology>
    </subcellularLocation>
</comment>
<reference evidence="8" key="1">
    <citation type="journal article" date="2014" name="Front. Microbiol.">
        <title>High frequency of phylogenetically diverse reductive dehalogenase-homologous genes in deep subseafloor sedimentary metagenomes.</title>
        <authorList>
            <person name="Kawai M."/>
            <person name="Futagami T."/>
            <person name="Toyoda A."/>
            <person name="Takaki Y."/>
            <person name="Nishi S."/>
            <person name="Hori S."/>
            <person name="Arai W."/>
            <person name="Tsubouchi T."/>
            <person name="Morono Y."/>
            <person name="Uchiyama I."/>
            <person name="Ito T."/>
            <person name="Fujiyama A."/>
            <person name="Inagaki F."/>
            <person name="Takami H."/>
        </authorList>
    </citation>
    <scope>NUCLEOTIDE SEQUENCE</scope>
    <source>
        <strain evidence="8">Expedition CK06-06</strain>
    </source>
</reference>
<keyword evidence="6 7" id="KW-0472">Membrane</keyword>
<comment type="caution">
    <text evidence="8">The sequence shown here is derived from an EMBL/GenBank/DDBJ whole genome shotgun (WGS) entry which is preliminary data.</text>
</comment>
<gene>
    <name evidence="8" type="ORF">S06H3_06739</name>
</gene>